<dbReference type="SUPFAM" id="SSF49299">
    <property type="entry name" value="PKD domain"/>
    <property type="match status" value="1"/>
</dbReference>
<feature type="compositionally biased region" description="Acidic residues" evidence="1">
    <location>
        <begin position="5172"/>
        <end position="5185"/>
    </location>
</feature>
<evidence type="ECO:0000313" key="3">
    <source>
        <dbReference type="EMBL" id="UZD21773.1"/>
    </source>
</evidence>
<dbReference type="Pfam" id="PF13585">
    <property type="entry name" value="CHU_C"/>
    <property type="match status" value="1"/>
</dbReference>
<feature type="compositionally biased region" description="Acidic residues" evidence="1">
    <location>
        <begin position="3967"/>
        <end position="3980"/>
    </location>
</feature>
<dbReference type="InterPro" id="IPR025667">
    <property type="entry name" value="SprB_repeat"/>
</dbReference>
<dbReference type="InterPro" id="IPR022409">
    <property type="entry name" value="PKD/Chitinase_dom"/>
</dbReference>
<evidence type="ECO:0000313" key="4">
    <source>
        <dbReference type="Proteomes" id="UP001163156"/>
    </source>
</evidence>
<dbReference type="Gene3D" id="2.60.40.1170">
    <property type="entry name" value="Mu homology domain, subdomain B"/>
    <property type="match status" value="1"/>
</dbReference>
<feature type="region of interest" description="Disordered" evidence="1">
    <location>
        <begin position="5166"/>
        <end position="5189"/>
    </location>
</feature>
<dbReference type="Proteomes" id="UP001163156">
    <property type="component" value="Chromosome"/>
</dbReference>
<dbReference type="NCBIfam" id="TIGR04131">
    <property type="entry name" value="Bac_Flav_CTERM"/>
    <property type="match status" value="1"/>
</dbReference>
<dbReference type="EMBL" id="CP110226">
    <property type="protein sequence ID" value="UZD21773.1"/>
    <property type="molecule type" value="Genomic_DNA"/>
</dbReference>
<dbReference type="RefSeq" id="WP_264808242.1">
    <property type="nucleotide sequence ID" value="NZ_CP110226.1"/>
</dbReference>
<dbReference type="InterPro" id="IPR051172">
    <property type="entry name" value="Chlamydia_OmcB"/>
</dbReference>
<dbReference type="InterPro" id="IPR035986">
    <property type="entry name" value="PKD_dom_sf"/>
</dbReference>
<sequence>MDSTSNCQFSARPQQSGFFERATAYRSLKGFLTAGLLLLLFFASGQVAFSQGLGDPIFIEDFGTINDGETQHVFNDTRSGTNGRGVYFKYESLDYITSMDFYTPQRWGTNQFPYQNQYRSSGPSIPGGVSYNTSPAGANNNVQNGNWGPVFANISESNGTGIGGYSITNDSRGYYQPYFAIGTDHTTEDAADYTGYMLLIDAHSSTTLYFDRKIDGLCAGTKFRFSVWIKDMNGQGGEPPKVNFKILNGINDNLITSKATTDDDVDPAGEWKQLYIDFQMPAGVSSVRLQIENIVGTQYGNDLAIDDISFAPLGPPAELIGLDAVCVGEDPGLKARITDADPEFAYSTNYFQLQYREADSPDEWINIGSTLSNSGSSTDYVDFPNPYAQPGSPLDPLTGYEFRVVVAGDPTTLENEFCRVVSPKFINVYRHEVALEAELEEICIGSSTTISAAVSNGIGTPTYTYVWEKEVGGNWEVIPNENSSTLNTGALSESTTYRAKALVNNCPGSGYSDPITVTAVACTATIEKVITNLANIPIVTTPGQTVNYRVTVSNPSSLDLTGVVVTDLLPDGSAGILVQSQGSDDDGILSPSETWVYTISYTANNFDLQNRTELINTATVDSNETEPKSDTASIAILPSVDCENENSSYDFQCNAQDITVSEFYLGDPITGDELESCVAGSSQSAGIWTVFGGANQGGNNERYSLLVKYQLYVNDEFVEDVELELFGSTNIPRGVPIKITDYTWTCGDKIEFKDFFMSWSANQNSWDVSGPRCIKCFTGFVVNAPLVANFEYSGACESTQVAFTDKSTGGDNSNYSYTWTFGNNLGNSNASNPSFDFGNPGTYDVTLEITDGDETTSITKQVTIDEPVTVSGSSNGEVCFGANDGTVSITPDGGDGSYSYSWTGPNSFTSNDQNLTGLSPGTYEVKVTDSKGCFVIEEYIVGAGEQVGLPNTTDKEYCKADEDFYYIVSPTSANYEIVYYTTQVSNDGTTTAPAVDGNNVGDYSVWVSQRNTTSGCESVRKEVEISIIDLPVLVVQSPDPVCGPADIDLADAIDLQGTSQGADFTYYKQGEPGEISSTVSESGTYIIRATIGECYVEEEVEVVINECAIAIIKTVAPTTADDCVEAGDELTYTFVVRNTGTVTLGSVAVAELSFSGTGTAPAITFVAAESDNVEGTLAPGEEATYTATYVVTPADVEAGLITNQARATGQFGQNTPVTDDSGESFEVDGLTEFELCQKESIAIIKTVAPTTADDCVEAGDELTYTFVVRNTGTVTLGNVSVAELSFSGTGTAPAITFVAAESDNVEGTLAPGEEATYTATYVVTPADVEAGLITNQARATGQFGQNTPVTDDSGESFEVDGLTEFELCQKESIAIIKTVAPTTADDCVEAGDELTYTFVVRNTGTVTLGNVSVSELSFSGTGTAPAITFVAAESDNVEGTLAPGEEATYTATYVVTPADVEAGLITNQARATGQFGQNTPVTDDSGESFEVDGLTEFELCQKESIAIIKTVAPTTADDCVEAGDELTYTFVVRNTGTVTLGNVSVSELSFSGTGTAPAITFVAAESDNVEGTLAPGEEATYTATYVVTPADVEAGLITNQARATGQFGQNTPVTDDSGESFEVDGLTEFELCQKESIAIIKTVAPTTADDCVEAGDELTYTFVVRNTGTVTLGNVSVSELSFSGTGTAPAITFVAAESDNVEGTLAPGEEATYTATYVVTPADVEAGLITNQARATGQFGQNTPVTDDSGESFEVDGLTEFELCQKESIAIIKTVAPTTADDCVEAGDELTYTFVVRNTGTVTLGNVSVSELSFSGTGTAPAITFVAAESDNVEGTLAPGEEATYTATYVVTPADVEAGLITNQARATGQFGQNTPVTDDSGESFEVDGLTEFELCQKESIAIIKTVAPTTADDCVEAGDELTYTFVVRNTGTVTLGNVSVSELSFSGTGTAPAITFVAAESDNVEGTLAPGEEATYTATYVVTPADVEAGLITNQARATGQFGQNTPVTDDSGESFEVDGLTEFELCQKESIAIIKTVAPTTADDCVEAGDELTYTFVVRNTGTVTLGNVSVSELSFSGTGTAPAITFVAAESDNVEGTLAPGEEATYTATYVVTPADVEAGLITNQARATGQFGQNTPVTDDSGESFEVDGLTEFELCQKESIAIIKTVAPTTADDCVEAGDELTYTFVVRNTGTVTLGNVSVSELSFSGTGTAPAITFVAAESDNVEGTLAPGEEATYTATYVVTPADVEAGLITNQARATGQFGQNTPVTDDSGESFEVDGLTEFELCQKESIAIIKTVAPTTADDCVEAGDELTYTFVVRNTGTVTLGNVSVSELSFSGTGTAPAITFVAAESDNVEGTLAPGEEATYTATYVVTPADVEAGLITNQARATGQFGQNTPVTDDSGESFEVDGLTEFELCQKESIAIIKTVAPTTADDCVEAGDELTYTFVVRNTGTVTLGNVSVSELSFSGTGTAPAITFVAAESDNVEGTLAPGEEATYTATYVVTPADVEAGLITNQARATGQFGQNTPVTDDSGESFEVDGLTEFELCQKESIAIIKTVAPTTADDCVEAGDELTYTFVVRNTGTVTLGNVSVSELSFSGTGTAPAITFVAAESDNVEGTLAPGEEATYTATYVVTPADVEAGLITNQARATGQFGQNTPVTDDSGESFEVDGLTEFELCQKESIAIIKTVAPTTADDCVEAGDELTYTFVVRNTGTVTLGNVSVSELSFSGTGTAPAITFVAAESDNVEGTLAPGEEATYTATYVVTPADVEAGLITNQARATGQFGQNTPVTDDSGESFEVDGLTEFELCQKESIAIIKTVAPTTADDCVEAGDELTYTFVVRNTGTVTLGNVSVSELSFSGTGTAPAITFVAAESDNVEGTLAPGEEATYTATYVVTPADVEAGLITNQARATGQFGQNTPVTDDSGESFEVDGLTEFELCQKESIAIIKTVAPTTADDCVEAGDELTYTFVVRNTGTVTLGNVSVAELSFSGTGTAPAITFVAAESDNVEGTLAPGEEATYTATYVVTPADVEAGLITNQARATGQFGQNTPVTDDSGESFEVDGLTEFELCQKESIAIIKTVAPTTADDCVEAGDELTYTFVVRNTGTVTLGNVSVSELSFSGTGTAPAITFVAAESDNVEGTLAPGEEATYTATYVVTPADVEAGLITNQARATGQFGQNTPVTDDSGESFEVDGLTEFELCQKESIAIIKTVAPTTADDCVEAGDELTYTFVVRNTGTVTLGNVSVSELSFSGTGTAPAITFVAAESDNVEGTLAPGEEATYTATYVVTPADVEAGLITNQARATGQFGQNTPVTDDSGESFEVDGLTEFELCQKESIAIIKTVAPTTADDCVEAGDELTYTFVVRNTGTVTLGNVSVSELSFSGTGTAPAITFVAAESDNVEGTLAPGEEATYTATYVVTPADVEAGLITNQARATGQFGQNTPVTDDSGESFEVDGLTEFELCQKESIAIIKTVAPTTADDCVEAGDELTYTFVVRNTGTVTLGNVSVSELSFSGTGTAPAITFVAAESDNVEGTLAPGEEATYTATYVVTPADVEAGLITNQARATGQFGQNTPVTDDSGESFEVDGLTEFELCQKAEIAIIKTASVDSEDDCYDTDDLVTYTFTVFNTGNVTLTDVEVTEYHFTGSGDISDITFVESSEDSEEGTLLPGESATYTATYTLTLEDTDARFVNNQALVTALFGENEVDDLSGDTVQDDNETQVDLCQNPGLEITKTVSSNAEILDGDLIFDITVKNTGNVTLYNIYVEDIETEDNWTIDELAPNAEDTRQVTVKITQEMIDGICYENTAIAESREFIDGQQQSPGEGEFPGGLLYRVVAQDEDMADACFPQTPELTIVKEITAGDPYSLVDDVVEYSYTLENTGNVTLYGPFTVEDDKIAGTIVDENSTASMAPGDEIVFTATYAITAADLEEGTVTNTAIGKGFIGEGEGQEPIESDPDSETAEASFNEILAVDDFAGTFDYETTAQTSAVNALTNDELKGGQATPANVTLTTVIADPEGVLSVDANGEITIAPNPQAGNYQLTYRITETGNPSNWDEAVITVTINPELGLIEVDEYCELDAPYLRWLLSPVNFDLQDLAPNDPNPLTMTWYDKDDNVIISYDNIPMEGYMLFPGADTLAGGYGSAWPGWKFENQQWVAGEFNFYQVREDGAYVIFELNPEVQAEIAYPGASAECNPNPNPPIAEDDDMTSIPVYEFGYDDIVNVLTNDRLLDGTSPLNTTLVTVTEVTQSTPGALILDTNTGLVSVASGLTPGVYTLEYRICTNPNPTNCDTALVTVRVVSPGLDIEKEVVENDNEVGGFVTYAIKVTNTGDVELYNIEVKDGLTGEMWTIQSLAPQATWEEETQLEIDQDLIDGLCVTNTASATAYEEVYEQDSEFSEGRILASDEDSIEECFETSPSINLVKTAEVESEDDCYDTGDSVTYTFVITNTGNVTLNSVTLEEVNFTGTGDLSDVNFEGTSMGSSEGTLKPGETATYTASYIITLDDTNARFINNQARATGIFVETEVQDLSGESIDSDVETQVDLCQRPAIELLKDGVFNDENQDGFGNVGETISYTFTVSNTGNVTLSNIMVTDPMVTVNGGPISLAPGASDNTTFTATYVLTQDDIDNGYVVNTALAQGTSPTNEVVEDESSDPTPVENPSTECETCTETEIPQNPAIELLKDGVFNDENQDGFGNVGETISYTFTVSNTGNVTLSNIMVTDPMVTVNGGPISLAPGVSDNTTFTATYVLTQDDIDNGYVVNTALAQGTSPKDEVVEDESSDPTPVENPSTECETCTETEIPQNPAIELLKDGVFNDENQDGFGNVGETISYTFTVSNTGNVTLSNIMVTDPMVTVNGGPISLAPGVSDNTTFTATYVLTQDDIDNGYVVNTALAQGTSPKDEVVEDESSDPTPVENPSTECETCTETEIPQNPAIELLKDGVFNDENQDGFGNVGETISYTFTVSNTGNVTLSNIMVTDPMVTVNGGPISLAPGVSDNTTFTATYVLTQDDIDNGYVVNTALAQGTSPTNEVVEDESSDPTPVENPSTECETCTETEIPQNPAIQIVKSDNGAEVNAAGDVITYTLTVTNTGNVTLTKVMVSDPLTGLDQNAGTLAPGASTALNTEYVVTQADVDAGFVLNTALASGESPDGEDPEDETEIETPIDPLPSITLGKTVDVTSVSEAGVVLNYTLLVKNTGNVTLTSGELTDPKTGLAVGSLTLAPGEERSFQTTYTVTLEDILSGEPILNVATVKAVHENSETPVEAEDDATVNVDLTAGIQIDKTADKTVVYEIGEVITYTITVTNTGTAPLVDVQVNDPMTGFTESVEMLLPNEVLEYSTTYTVTESDIANQENLVNVATVTATNPVDPENPVSEEDDHVVEVGCEGQTLITGIAFNAETDLPLAGVPITLIPQGDTPGSTLLVITGADGRYTFQDFAPGSYLVQVQDANLNAARGLYPVESSLFFTDIADCAYQTHDFGYETYDGIVLGDFVWYDLNGDGIQNEWFDANNDGQVTLNDPTQGPIDIADWEWFDLNGDGRYDGPENEGELNKAGFGNAQSANVHVDGPGGYAADIIVGIIGYWRDRPEGVEFGEFTAYLNNDEFLDAEAQRMGATGLVKVLPDASARMTDINASRTEVRCGVTGGADGITAQITAENPVNLDMDFGMRCLEVDVEIIANDDDFGTHFISFGGLLGNILDNDRLEGERPDPADVDFEFTELDGIVGLLIDENGELSLIPGVNEAREYTLRYTLREVAFPDNQDDALVVFRLMNDEVNLNITKTSFEQEIFVGDEFEYEIVLSNIGGTPATNVVVTDNLPNGVSYLSSEVTANSSGAEIATNEAGSQLSWTIPFLEADATVTIRVKVLAETAGAITNVVVVDSEEEDTDEADNQDDDVNTIKPFHIPNVITPNNDGDNDTFEIEGINIFQSTEITIINRFGDHVLEQENYQNDWDAPGQTAGTYYYVLKAIDRSGQEHEYKGWIQVIKD</sequence>
<dbReference type="NCBIfam" id="TIGR01451">
    <property type="entry name" value="B_ant_repeat"/>
    <property type="match status" value="26"/>
</dbReference>
<dbReference type="InterPro" id="IPR055354">
    <property type="entry name" value="DUF7507"/>
</dbReference>
<dbReference type="Pfam" id="PF18911">
    <property type="entry name" value="PKD_4"/>
    <property type="match status" value="1"/>
</dbReference>
<dbReference type="SUPFAM" id="SSF49478">
    <property type="entry name" value="Cna protein B-type domain"/>
    <property type="match status" value="1"/>
</dbReference>
<feature type="region of interest" description="Disordered" evidence="1">
    <location>
        <begin position="3962"/>
        <end position="3981"/>
    </location>
</feature>
<accession>A0ABY6MDE0</accession>
<feature type="domain" description="PKD" evidence="2">
    <location>
        <begin position="800"/>
        <end position="871"/>
    </location>
</feature>
<gene>
    <name evidence="3" type="ORF">OM944_13990</name>
</gene>
<dbReference type="SMART" id="SM00089">
    <property type="entry name" value="PKD"/>
    <property type="match status" value="2"/>
</dbReference>
<name>A0ABY6MDE0_9BACT</name>
<evidence type="ECO:0000259" key="2">
    <source>
        <dbReference type="PROSITE" id="PS50093"/>
    </source>
</evidence>
<keyword evidence="4" id="KW-1185">Reference proteome</keyword>
<reference evidence="3" key="1">
    <citation type="submission" date="2022-10" db="EMBL/GenBank/DDBJ databases">
        <title>Algoriphagus sp. a novel bacteria isolate from halophytes salicornia europaea.</title>
        <authorList>
            <person name="Peng Y."/>
            <person name="Jiang L."/>
            <person name="Lee J."/>
        </authorList>
    </citation>
    <scope>NUCLEOTIDE SEQUENCE</scope>
    <source>
        <strain evidence="3">TR-M5</strain>
    </source>
</reference>
<feature type="region of interest" description="Disordered" evidence="1">
    <location>
        <begin position="4917"/>
        <end position="4942"/>
    </location>
</feature>
<feature type="region of interest" description="Disordered" evidence="1">
    <location>
        <begin position="4788"/>
        <end position="4813"/>
    </location>
</feature>
<proteinExistence type="predicted"/>
<feature type="region of interest" description="Disordered" evidence="1">
    <location>
        <begin position="4660"/>
        <end position="4684"/>
    </location>
</feature>
<dbReference type="InterPro" id="IPR026341">
    <property type="entry name" value="T9SS_type_B"/>
</dbReference>
<dbReference type="CDD" id="cd00146">
    <property type="entry name" value="PKD"/>
    <property type="match status" value="1"/>
</dbReference>
<dbReference type="InterPro" id="IPR001434">
    <property type="entry name" value="OmcB-like_DUF11"/>
</dbReference>
<evidence type="ECO:0000256" key="1">
    <source>
        <dbReference type="SAM" id="MobiDB-lite"/>
    </source>
</evidence>
<protein>
    <submittedName>
        <fullName evidence="3">Gliding motility-associated C-terminal domain-containing protein</fullName>
    </submittedName>
</protein>
<organism evidence="3 4">
    <name type="scientific">Algoriphagus halophytocola</name>
    <dbReference type="NCBI Taxonomy" id="2991499"/>
    <lineage>
        <taxon>Bacteria</taxon>
        <taxon>Pseudomonadati</taxon>
        <taxon>Bacteroidota</taxon>
        <taxon>Cytophagia</taxon>
        <taxon>Cytophagales</taxon>
        <taxon>Cyclobacteriaceae</taxon>
        <taxon>Algoriphagus</taxon>
    </lineage>
</organism>
<dbReference type="InterPro" id="IPR000601">
    <property type="entry name" value="PKD_dom"/>
</dbReference>
<dbReference type="Pfam" id="PF01345">
    <property type="entry name" value="DUF11"/>
    <property type="match status" value="1"/>
</dbReference>
<dbReference type="Gene3D" id="2.60.40.10">
    <property type="entry name" value="Immunoglobulins"/>
    <property type="match status" value="21"/>
</dbReference>
<dbReference type="InterPro" id="IPR013783">
    <property type="entry name" value="Ig-like_fold"/>
</dbReference>
<dbReference type="PROSITE" id="PS50093">
    <property type="entry name" value="PKD"/>
    <property type="match status" value="1"/>
</dbReference>
<dbReference type="Pfam" id="PF24346">
    <property type="entry name" value="DUF7507"/>
    <property type="match status" value="32"/>
</dbReference>
<feature type="region of interest" description="Disordered" evidence="1">
    <location>
        <begin position="5047"/>
        <end position="5069"/>
    </location>
</feature>
<dbReference type="Pfam" id="PF13573">
    <property type="entry name" value="SprB"/>
    <property type="match status" value="1"/>
</dbReference>
<dbReference type="InterPro" id="IPR047589">
    <property type="entry name" value="DUF11_rpt"/>
</dbReference>
<dbReference type="PANTHER" id="PTHR34819">
    <property type="entry name" value="LARGE CYSTEINE-RICH PERIPLASMIC PROTEIN OMCB"/>
    <property type="match status" value="1"/>
</dbReference>
<dbReference type="PANTHER" id="PTHR34819:SF3">
    <property type="entry name" value="CELL SURFACE PROTEIN"/>
    <property type="match status" value="1"/>
</dbReference>